<evidence type="ECO:0000256" key="1">
    <source>
        <dbReference type="ARBA" id="ARBA00004651"/>
    </source>
</evidence>
<name>A0A2D0N9S7_FLAN2</name>
<evidence type="ECO:0000313" key="10">
    <source>
        <dbReference type="Proteomes" id="UP000223913"/>
    </source>
</evidence>
<comment type="subcellular location">
    <subcellularLocation>
        <location evidence="1">Cell membrane</location>
        <topology evidence="1">Multi-pass membrane protein</topology>
    </subcellularLocation>
</comment>
<keyword evidence="10" id="KW-1185">Reference proteome</keyword>
<dbReference type="PANTHER" id="PTHR30572:SF18">
    <property type="entry name" value="ABC-TYPE MACROLIDE FAMILY EXPORT SYSTEM PERMEASE COMPONENT 2"/>
    <property type="match status" value="1"/>
</dbReference>
<reference evidence="9 10" key="1">
    <citation type="submission" date="2017-10" db="EMBL/GenBank/DDBJ databases">
        <title>The draft genome sequence of Lewinella nigricans NBRC 102662.</title>
        <authorList>
            <person name="Wang K."/>
        </authorList>
    </citation>
    <scope>NUCLEOTIDE SEQUENCE [LARGE SCALE GENOMIC DNA]</scope>
    <source>
        <strain evidence="9 10">NBRC 102662</strain>
    </source>
</reference>
<feature type="domain" description="MacB-like periplasmic core" evidence="8">
    <location>
        <begin position="109"/>
        <end position="333"/>
    </location>
</feature>
<dbReference type="AlphaFoldDB" id="A0A2D0N9S7"/>
<accession>A0A2D0N9S7</accession>
<dbReference type="InterPro" id="IPR025857">
    <property type="entry name" value="MacB_PCD"/>
</dbReference>
<keyword evidence="3 6" id="KW-0812">Transmembrane</keyword>
<dbReference type="InterPro" id="IPR047699">
    <property type="entry name" value="Permease_put_prefix"/>
</dbReference>
<feature type="transmembrane region" description="Helical" evidence="6">
    <location>
        <begin position="824"/>
        <end position="843"/>
    </location>
</feature>
<feature type="transmembrane region" description="Helical" evidence="6">
    <location>
        <begin position="518"/>
        <end position="542"/>
    </location>
</feature>
<sequence length="895" mass="100876">MGLYCQTEYRMSHADRPMPPKWPLQLLRFFIRDEYLEEIEGDMEEVFRDDLEIYSVAKARRLYALESLKLIRPGLVRHLKFSNHPNTVDMFKNYFKISLRNFVKNKDYSLINLGGLVLGLICCLLIGLHILQELSYDRFHPAAGRTYRVVMDMFGNGELKTKSAPVYPAVGPTLLEEFPEVTAYTRILPFGNGVYSYRKDGGPLVRYNENNAVLADVGFFRQFGFKLLKGDPDRVLAQKDQVVISESTALKYFGDEDPIGKTLTRRGTDELTVSGVMADFPENSHMDFDIIFSMKSMDDFAELPENWGWYDFYTFVELAPTASVPVFEAKLGALLDEKKAKYYQENNSREVLWSQAVEDIHLYSQGLSWDMGQNGGAYQIYFLGAVALLILVIAWVNFINLSTARAVKRAKEVGIRKVVGAGKRQLVFQFLTEALLYNSLAVLVAVGALFLLIRPVNRLFDTSLSMGTLLQPTILLGLLGLILVGALLSGLYPAYILSSFRPLNVLKGRFYNRKSSFGFRQVLVVFQFAISTVLILGTFIVVKQLRFMQSYDLGMNMEQTLVLRAPSSNAEGELSSRLGLFRQTLEELPAVQGMTISSSIPGIENFGISGFRSRHFPNEDRDCYRIRVDDAFMPEFEIDVLAGRNFREEMRSDSSAVLLNARAAEHLGFASPEAAVGEKVNPGSNYEWNIIGVVENYYQESIKEDLDPIIFFHSPDQGRYYSLKIQADDAAATIAAIESQWDRIYPDNPFDFFFLDENFASQYAADRRFNLIFIGFASLAIFVACLGLFGLISYTVEQNRKEIGIRKILGASAPQIIRNLAGDYLKLILIAMIVAFPLAYYLMSRWLDDFAQRTTIGAGMFIIGAGLIVLVAILTVSGKSYRAATANPIQALREE</sequence>
<dbReference type="InterPro" id="IPR050250">
    <property type="entry name" value="Macrolide_Exporter_MacB"/>
</dbReference>
<feature type="transmembrane region" description="Helical" evidence="6">
    <location>
        <begin position="110"/>
        <end position="131"/>
    </location>
</feature>
<evidence type="ECO:0000256" key="5">
    <source>
        <dbReference type="ARBA" id="ARBA00023136"/>
    </source>
</evidence>
<feature type="domain" description="ABC3 transporter permease C-terminal" evidence="7">
    <location>
        <begin position="385"/>
        <end position="499"/>
    </location>
</feature>
<dbReference type="GO" id="GO:0022857">
    <property type="term" value="F:transmembrane transporter activity"/>
    <property type="evidence" value="ECO:0007669"/>
    <property type="project" value="TreeGrafter"/>
</dbReference>
<keyword evidence="5 6" id="KW-0472">Membrane</keyword>
<keyword evidence="2" id="KW-1003">Cell membrane</keyword>
<feature type="transmembrane region" description="Helical" evidence="6">
    <location>
        <begin position="380"/>
        <end position="401"/>
    </location>
</feature>
<feature type="transmembrane region" description="Helical" evidence="6">
    <location>
        <begin position="473"/>
        <end position="497"/>
    </location>
</feature>
<gene>
    <name evidence="9" type="ORF">CRP01_17310</name>
</gene>
<dbReference type="GO" id="GO:0005886">
    <property type="term" value="C:plasma membrane"/>
    <property type="evidence" value="ECO:0007669"/>
    <property type="project" value="UniProtKB-SubCell"/>
</dbReference>
<evidence type="ECO:0000259" key="7">
    <source>
        <dbReference type="Pfam" id="PF02687"/>
    </source>
</evidence>
<evidence type="ECO:0000313" key="9">
    <source>
        <dbReference type="EMBL" id="PHN05274.1"/>
    </source>
</evidence>
<evidence type="ECO:0000256" key="3">
    <source>
        <dbReference type="ARBA" id="ARBA00022692"/>
    </source>
</evidence>
<dbReference type="NCBIfam" id="NF038404">
    <property type="entry name" value="perm_prefix_2"/>
    <property type="match status" value="1"/>
</dbReference>
<dbReference type="InterPro" id="IPR003838">
    <property type="entry name" value="ABC3_permease_C"/>
</dbReference>
<dbReference type="Pfam" id="PF02687">
    <property type="entry name" value="FtsX"/>
    <property type="match status" value="2"/>
</dbReference>
<feature type="transmembrane region" description="Helical" evidence="6">
    <location>
        <begin position="434"/>
        <end position="453"/>
    </location>
</feature>
<feature type="transmembrane region" description="Helical" evidence="6">
    <location>
        <begin position="855"/>
        <end position="876"/>
    </location>
</feature>
<feature type="domain" description="ABC3 transporter permease C-terminal" evidence="7">
    <location>
        <begin position="775"/>
        <end position="888"/>
    </location>
</feature>
<evidence type="ECO:0000256" key="4">
    <source>
        <dbReference type="ARBA" id="ARBA00022989"/>
    </source>
</evidence>
<evidence type="ECO:0000259" key="8">
    <source>
        <dbReference type="Pfam" id="PF12704"/>
    </source>
</evidence>
<proteinExistence type="predicted"/>
<feature type="domain" description="MacB-like periplasmic core" evidence="8">
    <location>
        <begin position="529"/>
        <end position="736"/>
    </location>
</feature>
<organism evidence="9 10">
    <name type="scientific">Flavilitoribacter nigricans (strain ATCC 23147 / DSM 23189 / NBRC 102662 / NCIMB 1420 / SS-2)</name>
    <name type="common">Lewinella nigricans</name>
    <dbReference type="NCBI Taxonomy" id="1122177"/>
    <lineage>
        <taxon>Bacteria</taxon>
        <taxon>Pseudomonadati</taxon>
        <taxon>Bacteroidota</taxon>
        <taxon>Saprospiria</taxon>
        <taxon>Saprospirales</taxon>
        <taxon>Lewinellaceae</taxon>
        <taxon>Flavilitoribacter</taxon>
    </lineage>
</organism>
<keyword evidence="4 6" id="KW-1133">Transmembrane helix</keyword>
<dbReference type="PANTHER" id="PTHR30572">
    <property type="entry name" value="MEMBRANE COMPONENT OF TRANSPORTER-RELATED"/>
    <property type="match status" value="1"/>
</dbReference>
<dbReference type="Pfam" id="PF12704">
    <property type="entry name" value="MacB_PCD"/>
    <property type="match status" value="2"/>
</dbReference>
<dbReference type="EMBL" id="PDUD01000022">
    <property type="protein sequence ID" value="PHN05274.1"/>
    <property type="molecule type" value="Genomic_DNA"/>
</dbReference>
<evidence type="ECO:0000256" key="6">
    <source>
        <dbReference type="SAM" id="Phobius"/>
    </source>
</evidence>
<evidence type="ECO:0000256" key="2">
    <source>
        <dbReference type="ARBA" id="ARBA00022475"/>
    </source>
</evidence>
<dbReference type="OrthoDB" id="8769057at2"/>
<comment type="caution">
    <text evidence="9">The sequence shown here is derived from an EMBL/GenBank/DDBJ whole genome shotgun (WGS) entry which is preliminary data.</text>
</comment>
<dbReference type="Proteomes" id="UP000223913">
    <property type="component" value="Unassembled WGS sequence"/>
</dbReference>
<feature type="transmembrane region" description="Helical" evidence="6">
    <location>
        <begin position="771"/>
        <end position="796"/>
    </location>
</feature>
<protein>
    <submittedName>
        <fullName evidence="9">ABC transporter permease</fullName>
    </submittedName>
</protein>